<proteinExistence type="predicted"/>
<keyword evidence="2" id="KW-1185">Reference proteome</keyword>
<protein>
    <recommendedName>
        <fullName evidence="3">Peptidase MA-like domain-containing protein</fullName>
    </recommendedName>
</protein>
<comment type="caution">
    <text evidence="1">The sequence shown here is derived from an EMBL/GenBank/DDBJ whole genome shotgun (WGS) entry which is preliminary data.</text>
</comment>
<gene>
    <name evidence="1" type="ORF">DQQ10_26315</name>
</gene>
<reference evidence="1 2" key="1">
    <citation type="submission" date="2018-06" db="EMBL/GenBank/DDBJ databases">
        <title>Chryseolinea flavus sp. nov., a member of the phylum Bacteroidetes isolated from soil.</title>
        <authorList>
            <person name="Li Y."/>
            <person name="Wang J."/>
        </authorList>
    </citation>
    <scope>NUCLEOTIDE SEQUENCE [LARGE SCALE GENOMIC DNA]</scope>
    <source>
        <strain evidence="1 2">SDU1-6</strain>
    </source>
</reference>
<organism evidence="1 2">
    <name type="scientific">Pseudochryseolinea flava</name>
    <dbReference type="NCBI Taxonomy" id="2059302"/>
    <lineage>
        <taxon>Bacteria</taxon>
        <taxon>Pseudomonadati</taxon>
        <taxon>Bacteroidota</taxon>
        <taxon>Cytophagia</taxon>
        <taxon>Cytophagales</taxon>
        <taxon>Fulvivirgaceae</taxon>
        <taxon>Pseudochryseolinea</taxon>
    </lineage>
</organism>
<dbReference type="EMBL" id="QMFY01000025">
    <property type="protein sequence ID" value="RAV97873.1"/>
    <property type="molecule type" value="Genomic_DNA"/>
</dbReference>
<dbReference type="OrthoDB" id="5855557at2"/>
<dbReference type="RefSeq" id="WP_112749936.1">
    <property type="nucleotide sequence ID" value="NZ_QMFY01000025.1"/>
</dbReference>
<dbReference type="AlphaFoldDB" id="A0A364XUR9"/>
<accession>A0A364XUR9</accession>
<dbReference type="Proteomes" id="UP000251889">
    <property type="component" value="Unassembled WGS sequence"/>
</dbReference>
<sequence length="265" mass="30779">MRKIKIVLSVLWGCLAVYLGARIYRSLFVTDDLHELRSDHFVVTYHGIYTNEASELLNHLEHHYDRIRKKLNDPAHEIIHVFIHPTQSDFSTATGLRHSSVTGTSRGPNAFHVLWTTWFNSVLPDDPLKTAVHEFTHCVQLNILIQQEQKQSTLQALADFDKVFEEKFSKEYPQWFWESICDYEAGIVNCISVKYGMRGNPTLKSLKDGNQIYNVGYTLIEYIVDRWGADKLPLMITSYADIEKVLQVSESEFESGWIEFVNERY</sequence>
<evidence type="ECO:0000313" key="2">
    <source>
        <dbReference type="Proteomes" id="UP000251889"/>
    </source>
</evidence>
<evidence type="ECO:0008006" key="3">
    <source>
        <dbReference type="Google" id="ProtNLM"/>
    </source>
</evidence>
<evidence type="ECO:0000313" key="1">
    <source>
        <dbReference type="EMBL" id="RAV97873.1"/>
    </source>
</evidence>
<name>A0A364XUR9_9BACT</name>